<dbReference type="Proteomes" id="UP000515152">
    <property type="component" value="Chromosome 24"/>
</dbReference>
<keyword evidence="1" id="KW-1185">Reference proteome</keyword>
<name>A0A8M1KBP4_CLUHA</name>
<sequence>MIKRISFCCPFTKINESDICNGINSSDLQHHLDVGHVPCYYSVSEYACAQLSGFSAHNLTQLLVCKLSSNMTYSRETWKLLLTKTSAVLDEALIMFSHMVSNMSLPIFRPSVSLVLDVLGEIRLDRLDPESWSDIDFISMVFGDSLRPFLPSASGSLLHCVSSKNLTCRTYQHIVQEFSLQFDHMDDMQRGTVLRFFIFPFLNKTQSVGGCNTNDSAEWLMNSFGAFSAVPSLGELVGANPHFSPLAALALLSPRQTAELMAAPPRTLPDTEEVINRVFDHLLEAPEERGFPAVLHQLVLLSQEIQIPCPSYQTIFRRLYQARPSLTPELEAVVFDASRRLMPSVPQGCQLPLPASCPSTHVNETRVCAGINSHQLLSHLASGSIPCNISLETFACAELSQLSGFTAQHLAQLLVCKLSSNMTYSRETWKLLLTKTSAVLDEALIMVSHVVSNKSLAIGGPSITNVLDVLGEIRLDRIASGEWSNMDFISALFGDGLRPFLSSASGSLLQCVSSKNLTCQTYQHIVGEFSQQFDHIPEPRKEGFVDFFIKTFLAKNTSDSACRSNDSVGWLLNNFGRFSVFVPLKGLLTLNNLFDPVAALDYLSPRQLAELVVLPDLPNRDEAIHKVFDTLTQPPRATDLPEFLRHLMMLSEEVMVPCDSYRTIFGRLYLALSSVPGETEPLVWAAIRKLMQTAPADCMPETGRCPVIMVNETMMCAGVNSSELQHHLETGAGIEVLCGFSLETFACTELTGFTAQHLAQLLVCKLSSNMTYSRETWKLLLTKTSAVLDEALIMFSHMVSNKSLSISGPSASAALDALREIRLDRLTPDQWQQANLTTALFKDSLAPLLPSASPDFLRCLAKDLSCGTYQHMVTVFSHGFDLMDEGRRETVLNDFIMVYLSNTSACFSNDSVEWLQNNLGRFSGLLSLGDLFQLNAHFRPLSALEFLSPRQTAELMVRRFPGLPGQVEVINVVFDRLTSNGQKLTEVLHHLVALSKQVMIPCDSYEALFERLYKVLPYEPRRSSLSFGPR</sequence>
<dbReference type="GeneID" id="116219042"/>
<dbReference type="RefSeq" id="XP_042559359.1">
    <property type="nucleotide sequence ID" value="XM_042703425.1"/>
</dbReference>
<dbReference type="OrthoDB" id="9329195at2759"/>
<reference evidence="2" key="1">
    <citation type="submission" date="2025-08" db="UniProtKB">
        <authorList>
            <consortium name="RefSeq"/>
        </authorList>
    </citation>
    <scope>IDENTIFICATION</scope>
</reference>
<dbReference type="AlphaFoldDB" id="A0A8M1KBP4"/>
<proteinExistence type="predicted"/>
<accession>A0A8M1KBP4</accession>
<evidence type="ECO:0000313" key="1">
    <source>
        <dbReference type="Proteomes" id="UP000515152"/>
    </source>
</evidence>
<protein>
    <submittedName>
        <fullName evidence="2">Uncharacterized protein LOC116219042</fullName>
    </submittedName>
</protein>
<evidence type="ECO:0000313" key="2">
    <source>
        <dbReference type="RefSeq" id="XP_042559359.1"/>
    </source>
</evidence>
<dbReference type="KEGG" id="char:116219042"/>
<gene>
    <name evidence="2" type="primary">LOC116219042</name>
</gene>
<organism evidence="1 2">
    <name type="scientific">Clupea harengus</name>
    <name type="common">Atlantic herring</name>
    <dbReference type="NCBI Taxonomy" id="7950"/>
    <lineage>
        <taxon>Eukaryota</taxon>
        <taxon>Metazoa</taxon>
        <taxon>Chordata</taxon>
        <taxon>Craniata</taxon>
        <taxon>Vertebrata</taxon>
        <taxon>Euteleostomi</taxon>
        <taxon>Actinopterygii</taxon>
        <taxon>Neopterygii</taxon>
        <taxon>Teleostei</taxon>
        <taxon>Clupei</taxon>
        <taxon>Clupeiformes</taxon>
        <taxon>Clupeoidei</taxon>
        <taxon>Clupeidae</taxon>
        <taxon>Clupea</taxon>
    </lineage>
</organism>